<feature type="domain" description="Glycogen debranching enzyme glucanotransferase" evidence="19">
    <location>
        <begin position="128"/>
        <end position="587"/>
    </location>
</feature>
<dbReference type="GO" id="GO:0005978">
    <property type="term" value="P:glycogen biosynthetic process"/>
    <property type="evidence" value="ECO:0007669"/>
    <property type="project" value="UniProtKB-KW"/>
</dbReference>
<keyword evidence="12" id="KW-0320">Glycogen biosynthesis</keyword>
<keyword evidence="8" id="KW-0963">Cytoplasm</keyword>
<feature type="domain" description="Eukaryotic glycogen debranching enzyme N-terminal" evidence="18">
    <location>
        <begin position="33"/>
        <end position="122"/>
    </location>
</feature>
<keyword evidence="9 21" id="KW-0328">Glycosyltransferase</keyword>
<dbReference type="EMBL" id="REGN01001159">
    <property type="protein sequence ID" value="RNA36596.1"/>
    <property type="molecule type" value="Genomic_DNA"/>
</dbReference>
<evidence type="ECO:0000256" key="13">
    <source>
        <dbReference type="ARBA" id="ARBA00023268"/>
    </source>
</evidence>
<evidence type="ECO:0000256" key="10">
    <source>
        <dbReference type="ARBA" id="ARBA00022679"/>
    </source>
</evidence>
<evidence type="ECO:0000256" key="4">
    <source>
        <dbReference type="ARBA" id="ARBA00004496"/>
    </source>
</evidence>
<evidence type="ECO:0000256" key="16">
    <source>
        <dbReference type="ARBA" id="ARBA00031477"/>
    </source>
</evidence>
<comment type="caution">
    <text evidence="21">The sequence shown here is derived from an EMBL/GenBank/DDBJ whole genome shotgun (WGS) entry which is preliminary data.</text>
</comment>
<dbReference type="STRING" id="10195.A0A3M7SLJ0"/>
<dbReference type="Pfam" id="PF06202">
    <property type="entry name" value="GDE_C"/>
    <property type="match status" value="1"/>
</dbReference>
<comment type="subcellular location">
    <subcellularLocation>
        <location evidence="4">Cytoplasm</location>
    </subcellularLocation>
</comment>
<evidence type="ECO:0000259" key="18">
    <source>
        <dbReference type="Pfam" id="PF14699"/>
    </source>
</evidence>
<keyword evidence="14 21" id="KW-0326">Glycosidase</keyword>
<dbReference type="Gene3D" id="3.20.20.80">
    <property type="entry name" value="Glycosidases"/>
    <property type="match status" value="2"/>
</dbReference>
<dbReference type="Gene3D" id="1.50.10.10">
    <property type="match status" value="1"/>
</dbReference>
<dbReference type="OrthoDB" id="10248904at2759"/>
<dbReference type="Pfam" id="PF14701">
    <property type="entry name" value="hDGE_amylase"/>
    <property type="match status" value="1"/>
</dbReference>
<proteinExistence type="inferred from homology"/>
<evidence type="ECO:0000259" key="20">
    <source>
        <dbReference type="Pfam" id="PF14702"/>
    </source>
</evidence>
<comment type="catalytic activity">
    <reaction evidence="1">
        <text>Transfers a segment of a (1-&gt;4)-alpha-D-glucan to a new position in an acceptor, which may be glucose or a (1-&gt;4)-alpha-D-glucan.</text>
        <dbReference type="EC" id="2.4.1.25"/>
    </reaction>
</comment>
<dbReference type="GO" id="GO:0005980">
    <property type="term" value="P:glycogen catabolic process"/>
    <property type="evidence" value="ECO:0007669"/>
    <property type="project" value="InterPro"/>
</dbReference>
<dbReference type="GO" id="GO:0005737">
    <property type="term" value="C:cytoplasm"/>
    <property type="evidence" value="ECO:0007669"/>
    <property type="project" value="UniProtKB-SubCell"/>
</dbReference>
<evidence type="ECO:0000259" key="17">
    <source>
        <dbReference type="Pfam" id="PF06202"/>
    </source>
</evidence>
<keyword evidence="13" id="KW-0511">Multifunctional enzyme</keyword>
<dbReference type="NCBIfam" id="TIGR01531">
    <property type="entry name" value="glyc_debranch"/>
    <property type="match status" value="1"/>
</dbReference>
<evidence type="ECO:0000256" key="14">
    <source>
        <dbReference type="ARBA" id="ARBA00023295"/>
    </source>
</evidence>
<evidence type="ECO:0000256" key="12">
    <source>
        <dbReference type="ARBA" id="ARBA00023056"/>
    </source>
</evidence>
<accession>A0A3M7SLJ0</accession>
<dbReference type="Proteomes" id="UP000276133">
    <property type="component" value="Unassembled WGS sequence"/>
</dbReference>
<dbReference type="InterPro" id="IPR032788">
    <property type="entry name" value="AGL_central"/>
</dbReference>
<name>A0A3M7SLJ0_BRAPC</name>
<keyword evidence="10 21" id="KW-0808">Transferase</keyword>
<organism evidence="21 22">
    <name type="scientific">Brachionus plicatilis</name>
    <name type="common">Marine rotifer</name>
    <name type="synonym">Brachionus muelleri</name>
    <dbReference type="NCBI Taxonomy" id="10195"/>
    <lineage>
        <taxon>Eukaryota</taxon>
        <taxon>Metazoa</taxon>
        <taxon>Spiralia</taxon>
        <taxon>Gnathifera</taxon>
        <taxon>Rotifera</taxon>
        <taxon>Eurotatoria</taxon>
        <taxon>Monogononta</taxon>
        <taxon>Pseudotrocha</taxon>
        <taxon>Ploima</taxon>
        <taxon>Brachionidae</taxon>
        <taxon>Brachionus</taxon>
    </lineage>
</organism>
<keyword evidence="22" id="KW-1185">Reference proteome</keyword>
<dbReference type="InterPro" id="IPR017853">
    <property type="entry name" value="GH"/>
</dbReference>
<feature type="domain" description="Glycogen debranching enzyme C-terminal" evidence="17">
    <location>
        <begin position="1091"/>
        <end position="1542"/>
    </location>
</feature>
<dbReference type="InterPro" id="IPR032790">
    <property type="entry name" value="GDE_C"/>
</dbReference>
<keyword evidence="11 21" id="KW-0378">Hydrolase</keyword>
<evidence type="ECO:0000256" key="8">
    <source>
        <dbReference type="ARBA" id="ARBA00022490"/>
    </source>
</evidence>
<evidence type="ECO:0000256" key="3">
    <source>
        <dbReference type="ARBA" id="ARBA00003530"/>
    </source>
</evidence>
<comment type="function">
    <text evidence="3">Multifunctional enzyme acting as 1,4-alpha-D-glucan:1,4-alpha-D-glucan 4-alpha-D-glycosyltransferase and amylo-1,6-glucosidase in glycogen degradation.</text>
</comment>
<dbReference type="SUPFAM" id="SSF48208">
    <property type="entry name" value="Six-hairpin glycosidases"/>
    <property type="match status" value="1"/>
</dbReference>
<reference evidence="21 22" key="1">
    <citation type="journal article" date="2018" name="Sci. Rep.">
        <title>Genomic signatures of local adaptation to the degree of environmental predictability in rotifers.</title>
        <authorList>
            <person name="Franch-Gras L."/>
            <person name="Hahn C."/>
            <person name="Garcia-Roger E.M."/>
            <person name="Carmona M.J."/>
            <person name="Serra M."/>
            <person name="Gomez A."/>
        </authorList>
    </citation>
    <scope>NUCLEOTIDE SEQUENCE [LARGE SCALE GENOMIC DNA]</scope>
    <source>
        <strain evidence="21">HYR1</strain>
    </source>
</reference>
<dbReference type="PANTHER" id="PTHR10569">
    <property type="entry name" value="GLYCOGEN DEBRANCHING ENZYME"/>
    <property type="match status" value="1"/>
</dbReference>
<dbReference type="Pfam" id="PF14702">
    <property type="entry name" value="hGDE_central"/>
    <property type="match status" value="1"/>
</dbReference>
<dbReference type="InterPro" id="IPR029436">
    <property type="entry name" value="AGL_euk_N"/>
</dbReference>
<dbReference type="GO" id="GO:0004135">
    <property type="term" value="F:amylo-alpha-1,6-glucosidase activity"/>
    <property type="evidence" value="ECO:0007669"/>
    <property type="project" value="UniProtKB-EC"/>
</dbReference>
<evidence type="ECO:0000256" key="9">
    <source>
        <dbReference type="ARBA" id="ARBA00022676"/>
    </source>
</evidence>
<dbReference type="InterPro" id="IPR008928">
    <property type="entry name" value="6-hairpin_glycosidase_sf"/>
</dbReference>
<dbReference type="Pfam" id="PF14699">
    <property type="entry name" value="hGDE_N"/>
    <property type="match status" value="1"/>
</dbReference>
<sequence length="1552" mass="178153">MILNQKEIRTQVLEESNFNEGKLFKLEQGWILRLKLSTKIIDQNVKVYCNLPPDPALEFTRSKYFEYKWKYLANSIKNDEFNKFVDINCHLPGAFNYYFTYAEQSEPKKGGSNFLVDPKLCLKDGRVVQAESLQFHTFLSKLLGPLDEWKSRLQVSKETGYNMIHFTPVQGLSRESNSSYSIRDHLNLVEPADSNGKFGLHDLKNLVQEIYNDWNMFSLCDLVYNHMSNDSEFLKQHPNGAYNLVNSPHLIPAFVLDRIFYHATLDIAKGVYTARGISSQNPSPNSMEALRHILRWEVIPKCHLEEYFCADVAKILGKIKEIGLAQLAFIEKNLDLVKNGPKKGLNEEQKRCVWNKFGIIQDKEFKKLGSGVDYDLVVDLLSIEFESLRLDLDLINSGENSNLLIGVYEKFSILLNQKNDQIKCRINEFLTEAVNNVISNYYYFFFAPDGPKWSHINKKQPIVQTYFYFPFEDDSVLGDEKKVCCQDGLRIQAHNGWVMGDDPLRNFADESSTVYLRRQLIPWGDSVKLRYGNCPQDNPQLWTFMEDYTRQTAQIFHGVRLDNCHSTPIHVAQYYLDIARQVRPNLFVIAELFTNSEFIDNKFVAELGITSLVRESMNAWNANELGRLVHRFGGIPVGSFFQSSNRALQEGIAHAIFYDVTHDNKCLITSRSVYDAFASSSLVLMCDCAVGSTRGFDELVPHHINVVTEARPYKKWDQKIDRGIQKGKLLMNNLHFEMGVKGYSQIYVDQFDDDTTVVTRHNPSSHESYILISRTSFSQPNEWTPKNVSKPLYVPSRIERVVFEAGTVKIADSDFKPSDDFINGLENFHLNIQENVNFGCSSFIDFIDYDGSRSLVNFKNFPPGSVICFKVVLNDESKSELPFIRKSIAELLNTNINQESFNNEIEIILNRLNFDELNILLYRCSQEETSEGIFSDVYNVPNYGPLVYAGIQGFISVMERERLTNNLGHPLFQNLRNGDWILNYTADRLKKYAQLNNRENLMALHQWLFRLFGSLSHLPRYLIPAYFDLIISGLYNKSTQRSLWLMSASNQLNTKLENFDLMNASKFLEGLCLAGISLVGNLTSAKLPDTIIQTDTEPKLSLSAGLPHFSTTYMRNWGRDTFISIPGLLLLTNRFTDAKNLILSYGSCLRHGLIPNLLSEGKSARYNCRDSIWWWLKSVKDYTELAPNGYEILDDSIYRLYPTDDSEHPSQEELANRKDSTKIQKLCDVIQEAMSVHLNGLKFRERNAGTQIDDRMKSEGFNNEIGVDLETGFVFGGNEWNAGTWMDKMGSSEKTGNTGFPATPRDGSAVELVGLCRCALEFLITANGCGKYPYDGVVLKSAKKITWSEWARKIDDNFEKYFWIGDECKDNLVNRRNVYKDTVNSSHKWTDYQMRPNFLIALVVAPQMVRRKNSLKSLEQVKQFLMNDPHTIGIKTLDESDFNYNGYYDNSNDSGDRRVAQGFNYHNGPEWLWPVGFYLRSLLMYSNDKENVLRYVKKHLGKLYDTMFSNDWRSLPELTNKDGQVCSHSCVSQAWSLATILELAHDLSKLDD</sequence>
<dbReference type="EC" id="2.4.1.25" evidence="5"/>
<dbReference type="PANTHER" id="PTHR10569:SF2">
    <property type="entry name" value="GLYCOGEN DEBRANCHING ENZYME"/>
    <property type="match status" value="1"/>
</dbReference>
<evidence type="ECO:0000256" key="15">
    <source>
        <dbReference type="ARBA" id="ARBA00025780"/>
    </source>
</evidence>
<evidence type="ECO:0000259" key="19">
    <source>
        <dbReference type="Pfam" id="PF14701"/>
    </source>
</evidence>
<evidence type="ECO:0000256" key="6">
    <source>
        <dbReference type="ARBA" id="ARBA00012778"/>
    </source>
</evidence>
<dbReference type="InterPro" id="IPR012341">
    <property type="entry name" value="6hp_glycosidase-like_sf"/>
</dbReference>
<comment type="catalytic activity">
    <reaction evidence="2">
        <text>Hydrolysis of (1-&gt;6)-alpha-D-glucosidic branch linkages in glycogen phosphorylase limit dextrin.</text>
        <dbReference type="EC" id="3.2.1.33"/>
    </reaction>
</comment>
<protein>
    <recommendedName>
        <fullName evidence="7">Glycogen debranching enzyme</fullName>
        <ecNumber evidence="5">2.4.1.25</ecNumber>
        <ecNumber evidence="6">3.2.1.33</ecNumber>
    </recommendedName>
    <alternativeName>
        <fullName evidence="16">Glycogen debrancher</fullName>
    </alternativeName>
</protein>
<gene>
    <name evidence="21" type="ORF">BpHYR1_045390</name>
</gene>
<evidence type="ECO:0000256" key="11">
    <source>
        <dbReference type="ARBA" id="ARBA00022801"/>
    </source>
</evidence>
<comment type="similarity">
    <text evidence="15">Belongs to the glycogen debranching enzyme family.</text>
</comment>
<dbReference type="InterPro" id="IPR010401">
    <property type="entry name" value="AGL/Gdb1"/>
</dbReference>
<dbReference type="SUPFAM" id="SSF51445">
    <property type="entry name" value="(Trans)glycosidases"/>
    <property type="match status" value="1"/>
</dbReference>
<evidence type="ECO:0000313" key="22">
    <source>
        <dbReference type="Proteomes" id="UP000276133"/>
    </source>
</evidence>
<evidence type="ECO:0000256" key="1">
    <source>
        <dbReference type="ARBA" id="ARBA00000439"/>
    </source>
</evidence>
<dbReference type="GO" id="GO:0004134">
    <property type="term" value="F:4-alpha-glucanotransferase activity"/>
    <property type="evidence" value="ECO:0007669"/>
    <property type="project" value="UniProtKB-EC"/>
</dbReference>
<evidence type="ECO:0000256" key="7">
    <source>
        <dbReference type="ARBA" id="ARBA00020723"/>
    </source>
</evidence>
<dbReference type="EC" id="3.2.1.33" evidence="6"/>
<evidence type="ECO:0000256" key="2">
    <source>
        <dbReference type="ARBA" id="ARBA00000927"/>
    </source>
</evidence>
<evidence type="ECO:0000256" key="5">
    <source>
        <dbReference type="ARBA" id="ARBA00012560"/>
    </source>
</evidence>
<evidence type="ECO:0000313" key="21">
    <source>
        <dbReference type="EMBL" id="RNA36596.1"/>
    </source>
</evidence>
<dbReference type="InterPro" id="IPR006421">
    <property type="entry name" value="Glycogen_debranch_met"/>
</dbReference>
<dbReference type="InterPro" id="IPR032792">
    <property type="entry name" value="AGL_glucanoTrfase"/>
</dbReference>
<feature type="domain" description="Glycogen debranching enzyme central" evidence="20">
    <location>
        <begin position="723"/>
        <end position="989"/>
    </location>
</feature>